<dbReference type="NCBIfam" id="NF003229">
    <property type="entry name" value="PRK04195.1-5"/>
    <property type="match status" value="1"/>
</dbReference>
<dbReference type="GO" id="GO:0005524">
    <property type="term" value="F:ATP binding"/>
    <property type="evidence" value="ECO:0007669"/>
    <property type="project" value="UniProtKB-UniRule"/>
</dbReference>
<dbReference type="PANTHER" id="PTHR23389">
    <property type="entry name" value="CHROMOSOME TRANSMISSION FIDELITY FACTOR 18"/>
    <property type="match status" value="1"/>
</dbReference>
<evidence type="ECO:0000256" key="3">
    <source>
        <dbReference type="ARBA" id="ARBA00022705"/>
    </source>
</evidence>
<evidence type="ECO:0000256" key="1">
    <source>
        <dbReference type="ARBA" id="ARBA00006878"/>
    </source>
</evidence>
<dbReference type="InterPro" id="IPR023935">
    <property type="entry name" value="Rep_factor-C_lsu"/>
</dbReference>
<dbReference type="SMART" id="SM00382">
    <property type="entry name" value="AAA"/>
    <property type="match status" value="1"/>
</dbReference>
<keyword evidence="10" id="KW-1185">Reference proteome</keyword>
<dbReference type="Gene3D" id="3.40.50.300">
    <property type="entry name" value="P-loop containing nucleotide triphosphate hydrolases"/>
    <property type="match status" value="1"/>
</dbReference>
<dbReference type="OrthoDB" id="8658at2157"/>
<evidence type="ECO:0000256" key="4">
    <source>
        <dbReference type="ARBA" id="ARBA00022741"/>
    </source>
</evidence>
<evidence type="ECO:0000256" key="5">
    <source>
        <dbReference type="ARBA" id="ARBA00022840"/>
    </source>
</evidence>
<dbReference type="InterPro" id="IPR003593">
    <property type="entry name" value="AAA+_ATPase"/>
</dbReference>
<evidence type="ECO:0000256" key="2">
    <source>
        <dbReference type="ARBA" id="ARBA00014793"/>
    </source>
</evidence>
<comment type="similarity">
    <text evidence="1 7">Belongs to the activator 1 small subunits family. RfcL subfamily.</text>
</comment>
<sequence length="405" mass="46808">MKWVEKYRPKDFDEFIGNRKVVEEVRKWIRDWKEGKPQPPLLLVGPTGVGKTALAQIISNKFSDSISLNASDKRSYSILMRIVGESSKSGSLFGKHERVIVLDEVDNIHSIEDRGGASAILKIIDISKHPIVLTANDIYTRHLARIRKKCKVLKLRRPPARSIVALLGRICRKEKIKFNRSVLMEIAKKASGDVRQAINMLEAIARGEKEIKPEYLDYLATKDEFSNILELSIVVLKSESMSHVMQKVRSTDEDPNYILEFIAENIPREYEKPHEIKKAYDMISKADVYLGRAQRTQNYGYWKYAINLMTLGVAFSKDKKYKKFTRYSGPSYFKLRRSARKKIEKIDTILEKLANRLHVSKKVAFTFLPYLKIILQNSKMSEEISRFAGFEKNEVKFLKELKLLS</sequence>
<dbReference type="CDD" id="cd18140">
    <property type="entry name" value="HLD_clamp_RFC"/>
    <property type="match status" value="1"/>
</dbReference>
<dbReference type="EMBL" id="CP002278">
    <property type="protein sequence ID" value="ADP77235.1"/>
    <property type="molecule type" value="Genomic_DNA"/>
</dbReference>
<dbReference type="KEGG" id="mfv:Mfer_0435"/>
<dbReference type="Proteomes" id="UP000002315">
    <property type="component" value="Chromosome"/>
</dbReference>
<dbReference type="AlphaFoldDB" id="E3GY53"/>
<dbReference type="GO" id="GO:0006260">
    <property type="term" value="P:DNA replication"/>
    <property type="evidence" value="ECO:0007669"/>
    <property type="project" value="UniProtKB-UniRule"/>
</dbReference>
<accession>E3GY53</accession>
<keyword evidence="5 7" id="KW-0067">ATP-binding</keyword>
<dbReference type="Pfam" id="PF00004">
    <property type="entry name" value="AAA"/>
    <property type="match status" value="1"/>
</dbReference>
<dbReference type="HAMAP" id="MF_01508">
    <property type="entry name" value="RfcL"/>
    <property type="match status" value="1"/>
</dbReference>
<evidence type="ECO:0000313" key="9">
    <source>
        <dbReference type="EMBL" id="ADP77235.1"/>
    </source>
</evidence>
<evidence type="ECO:0000256" key="6">
    <source>
        <dbReference type="ARBA" id="ARBA00032141"/>
    </source>
</evidence>
<keyword evidence="3 7" id="KW-0235">DNA replication</keyword>
<dbReference type="Gene3D" id="1.10.8.60">
    <property type="match status" value="1"/>
</dbReference>
<dbReference type="PANTHER" id="PTHR23389:SF6">
    <property type="entry name" value="REPLICATION FACTOR C SUBUNIT 1"/>
    <property type="match status" value="1"/>
</dbReference>
<dbReference type="GO" id="GO:0016887">
    <property type="term" value="F:ATP hydrolysis activity"/>
    <property type="evidence" value="ECO:0007669"/>
    <property type="project" value="InterPro"/>
</dbReference>
<comment type="subunit">
    <text evidence="7">Heteromultimer composed of small subunits (RfcS) and large subunits (RfcL).</text>
</comment>
<evidence type="ECO:0000259" key="8">
    <source>
        <dbReference type="SMART" id="SM00382"/>
    </source>
</evidence>
<protein>
    <recommendedName>
        <fullName evidence="2 7">Replication factor C large subunit</fullName>
        <shortName evidence="7">RFC large subunit</shortName>
    </recommendedName>
    <alternativeName>
        <fullName evidence="6 7">Clamp loader large subunit</fullName>
    </alternativeName>
</protein>
<dbReference type="SUPFAM" id="SSF52540">
    <property type="entry name" value="P-loop containing nucleoside triphosphate hydrolases"/>
    <property type="match status" value="1"/>
</dbReference>
<reference evidence="9 10" key="1">
    <citation type="journal article" date="2010" name="Stand. Genomic Sci.">
        <title>Complete genome sequence of Methanothermus fervidus type strain (V24S).</title>
        <authorList>
            <person name="Anderson I."/>
            <person name="Djao O.D."/>
            <person name="Misra M."/>
            <person name="Chertkov O."/>
            <person name="Nolan M."/>
            <person name="Lucas S."/>
            <person name="Lapidus A."/>
            <person name="Del Rio T.G."/>
            <person name="Tice H."/>
            <person name="Cheng J.F."/>
            <person name="Tapia R."/>
            <person name="Han C."/>
            <person name="Goodwin L."/>
            <person name="Pitluck S."/>
            <person name="Liolios K."/>
            <person name="Ivanova N."/>
            <person name="Mavromatis K."/>
            <person name="Mikhailova N."/>
            <person name="Pati A."/>
            <person name="Brambilla E."/>
            <person name="Chen A."/>
            <person name="Palaniappan K."/>
            <person name="Land M."/>
            <person name="Hauser L."/>
            <person name="Chang Y.J."/>
            <person name="Jeffries C.D."/>
            <person name="Sikorski J."/>
            <person name="Spring S."/>
            <person name="Rohde M."/>
            <person name="Eichinger K."/>
            <person name="Huber H."/>
            <person name="Wirth R."/>
            <person name="Goker M."/>
            <person name="Detter J.C."/>
            <person name="Woyke T."/>
            <person name="Bristow J."/>
            <person name="Eisen J.A."/>
            <person name="Markowitz V."/>
            <person name="Hugenholtz P."/>
            <person name="Klenk H.P."/>
            <person name="Kyrpides N.C."/>
        </authorList>
    </citation>
    <scope>NUCLEOTIDE SEQUENCE [LARGE SCALE GENOMIC DNA]</scope>
    <source>
        <strain evidence="10">ATCC 43054 / DSM 2088 / JCM 10308 / V24 S</strain>
    </source>
</reference>
<name>E3GY53_METFV</name>
<dbReference type="InterPro" id="IPR027417">
    <property type="entry name" value="P-loop_NTPase"/>
</dbReference>
<proteinExistence type="inferred from homology"/>
<dbReference type="InterPro" id="IPR047854">
    <property type="entry name" value="RFC_lid"/>
</dbReference>
<evidence type="ECO:0000313" key="10">
    <source>
        <dbReference type="Proteomes" id="UP000002315"/>
    </source>
</evidence>
<dbReference type="NCBIfam" id="NF003233">
    <property type="entry name" value="PRK04195.2-3"/>
    <property type="match status" value="1"/>
</dbReference>
<dbReference type="GO" id="GO:0003689">
    <property type="term" value="F:DNA clamp loader activity"/>
    <property type="evidence" value="ECO:0007669"/>
    <property type="project" value="UniProtKB-UniRule"/>
</dbReference>
<comment type="caution">
    <text evidence="7">Lacks conserved residue(s) required for the propagation of feature annotation.</text>
</comment>
<gene>
    <name evidence="7" type="primary">rfcL</name>
    <name evidence="9" type="ordered locus">Mfer_0435</name>
</gene>
<evidence type="ECO:0000256" key="7">
    <source>
        <dbReference type="HAMAP-Rule" id="MF_01508"/>
    </source>
</evidence>
<keyword evidence="4 7" id="KW-0547">Nucleotide-binding</keyword>
<organism evidence="9 10">
    <name type="scientific">Methanothermus fervidus (strain ATCC 43054 / DSM 2088 / JCM 10308 / V24 S)</name>
    <dbReference type="NCBI Taxonomy" id="523846"/>
    <lineage>
        <taxon>Archaea</taxon>
        <taxon>Methanobacteriati</taxon>
        <taxon>Methanobacteriota</taxon>
        <taxon>Methanomada group</taxon>
        <taxon>Methanobacteria</taxon>
        <taxon>Methanobacteriales</taxon>
        <taxon>Methanothermaceae</taxon>
        <taxon>Methanothermus</taxon>
    </lineage>
</organism>
<dbReference type="STRING" id="523846.Mfer_0435"/>
<dbReference type="Pfam" id="PF21960">
    <property type="entry name" value="RCF1-5-like_lid"/>
    <property type="match status" value="1"/>
</dbReference>
<dbReference type="InterPro" id="IPR003959">
    <property type="entry name" value="ATPase_AAA_core"/>
</dbReference>
<dbReference type="CDD" id="cd00009">
    <property type="entry name" value="AAA"/>
    <property type="match status" value="1"/>
</dbReference>
<comment type="function">
    <text evidence="7">Part of the RFC clamp loader complex which loads the PCNA sliding clamp onto DNA.</text>
</comment>
<feature type="domain" description="AAA+ ATPase" evidence="8">
    <location>
        <begin position="37"/>
        <end position="159"/>
    </location>
</feature>
<dbReference type="HOGENOM" id="CLU_027255_1_0_2"/>